<keyword evidence="2" id="KW-1133">Transmembrane helix</keyword>
<feature type="transmembrane region" description="Helical" evidence="2">
    <location>
        <begin position="20"/>
        <end position="42"/>
    </location>
</feature>
<dbReference type="OrthoDB" id="1766220at2"/>
<dbReference type="STRING" id="1121322.SAMN02745136_03338"/>
<gene>
    <name evidence="3" type="ORF">SAMN02745136_03338</name>
</gene>
<feature type="compositionally biased region" description="Acidic residues" evidence="1">
    <location>
        <begin position="321"/>
        <end position="332"/>
    </location>
</feature>
<dbReference type="Proteomes" id="UP000184386">
    <property type="component" value="Unassembled WGS sequence"/>
</dbReference>
<sequence length="332" mass="37596">MMTLLVLRTRLQSLYQKHEIYLKPIFKFIIAIIVFETINANIGYDGHLKQMPIILALSLLCAFTPSAILVLFAALVSFLHIYSVSVILSAIILILFIVMYALFLRFTPKLGFVVLAVPILFYLKIPYAVPLLLGVFSTPVAIVPTCLGVMIYYLLHIIKEAAAIQVNVSLEDTMTIYTYVVNGIKDNSQLLTALVVFSVTLLITWLVWRMKFDYSHEIAIAAGCLTNIFGFLISSLKFNNTEQIGTMIIGTVISGIIVFLIQFFHLSLDYSAVEHVQFEDDDYYYYVKAIPKINVTTPQVNVKRFNTQKTQIPGGHFPDDTFTDEEDFEDEE</sequence>
<keyword evidence="4" id="KW-1185">Reference proteome</keyword>
<keyword evidence="2" id="KW-0472">Membrane</keyword>
<feature type="transmembrane region" description="Helical" evidence="2">
    <location>
        <begin position="135"/>
        <end position="155"/>
    </location>
</feature>
<feature type="transmembrane region" description="Helical" evidence="2">
    <location>
        <begin position="244"/>
        <end position="264"/>
    </location>
</feature>
<feature type="transmembrane region" description="Helical" evidence="2">
    <location>
        <begin position="81"/>
        <end position="103"/>
    </location>
</feature>
<evidence type="ECO:0000313" key="3">
    <source>
        <dbReference type="EMBL" id="SHK78230.1"/>
    </source>
</evidence>
<accession>A0A1M6V9S2</accession>
<reference evidence="3 4" key="1">
    <citation type="submission" date="2016-11" db="EMBL/GenBank/DDBJ databases">
        <authorList>
            <person name="Jaros S."/>
            <person name="Januszkiewicz K."/>
            <person name="Wedrychowicz H."/>
        </authorList>
    </citation>
    <scope>NUCLEOTIDE SEQUENCE [LARGE SCALE GENOMIC DNA]</scope>
    <source>
        <strain evidence="3 4">DSM 15929</strain>
    </source>
</reference>
<evidence type="ECO:0000256" key="1">
    <source>
        <dbReference type="SAM" id="MobiDB-lite"/>
    </source>
</evidence>
<feature type="transmembrane region" description="Helical" evidence="2">
    <location>
        <begin position="54"/>
        <end position="75"/>
    </location>
</feature>
<dbReference type="RefSeq" id="WP_073277985.1">
    <property type="nucleotide sequence ID" value="NZ_FRAC01000017.1"/>
</dbReference>
<feature type="transmembrane region" description="Helical" evidence="2">
    <location>
        <begin position="110"/>
        <end position="129"/>
    </location>
</feature>
<organism evidence="3 4">
    <name type="scientific">Anaerocolumna jejuensis DSM 15929</name>
    <dbReference type="NCBI Taxonomy" id="1121322"/>
    <lineage>
        <taxon>Bacteria</taxon>
        <taxon>Bacillati</taxon>
        <taxon>Bacillota</taxon>
        <taxon>Clostridia</taxon>
        <taxon>Lachnospirales</taxon>
        <taxon>Lachnospiraceae</taxon>
        <taxon>Anaerocolumna</taxon>
    </lineage>
</organism>
<feature type="transmembrane region" description="Helical" evidence="2">
    <location>
        <begin position="214"/>
        <end position="232"/>
    </location>
</feature>
<name>A0A1M6V9S2_9FIRM</name>
<dbReference type="AlphaFoldDB" id="A0A1M6V9S2"/>
<proteinExistence type="predicted"/>
<dbReference type="EMBL" id="FRAC01000017">
    <property type="protein sequence ID" value="SHK78230.1"/>
    <property type="molecule type" value="Genomic_DNA"/>
</dbReference>
<feature type="region of interest" description="Disordered" evidence="1">
    <location>
        <begin position="310"/>
        <end position="332"/>
    </location>
</feature>
<keyword evidence="2" id="KW-0812">Transmembrane</keyword>
<evidence type="ECO:0000313" key="4">
    <source>
        <dbReference type="Proteomes" id="UP000184386"/>
    </source>
</evidence>
<feature type="transmembrane region" description="Helical" evidence="2">
    <location>
        <begin position="190"/>
        <end position="208"/>
    </location>
</feature>
<protein>
    <submittedName>
        <fullName evidence="3">Uncharacterized protein</fullName>
    </submittedName>
</protein>
<evidence type="ECO:0000256" key="2">
    <source>
        <dbReference type="SAM" id="Phobius"/>
    </source>
</evidence>